<organism evidence="1 2">
    <name type="scientific">Nesidiocoris tenuis</name>
    <dbReference type="NCBI Taxonomy" id="355587"/>
    <lineage>
        <taxon>Eukaryota</taxon>
        <taxon>Metazoa</taxon>
        <taxon>Ecdysozoa</taxon>
        <taxon>Arthropoda</taxon>
        <taxon>Hexapoda</taxon>
        <taxon>Insecta</taxon>
        <taxon>Pterygota</taxon>
        <taxon>Neoptera</taxon>
        <taxon>Paraneoptera</taxon>
        <taxon>Hemiptera</taxon>
        <taxon>Heteroptera</taxon>
        <taxon>Panheteroptera</taxon>
        <taxon>Cimicomorpha</taxon>
        <taxon>Miridae</taxon>
        <taxon>Dicyphina</taxon>
        <taxon>Nesidiocoris</taxon>
    </lineage>
</organism>
<evidence type="ECO:0000313" key="2">
    <source>
        <dbReference type="Proteomes" id="UP001307889"/>
    </source>
</evidence>
<protein>
    <submittedName>
        <fullName evidence="1">Uncharacterized protein</fullName>
    </submittedName>
</protein>
<name>A0ABN7AUG7_9HEMI</name>
<dbReference type="Proteomes" id="UP001307889">
    <property type="component" value="Chromosome 6"/>
</dbReference>
<keyword evidence="2" id="KW-1185">Reference proteome</keyword>
<sequence length="79" mass="8464">MKFAEPAHTCPPSGRRVGHVGIWVDTADLPARFSRLICLSSVRPGGGSTLPAERSRWTEAAENRFKSPIAGASLGFGNR</sequence>
<evidence type="ECO:0000313" key="1">
    <source>
        <dbReference type="EMBL" id="BES95164.1"/>
    </source>
</evidence>
<accession>A0ABN7AUG7</accession>
<reference evidence="1 2" key="1">
    <citation type="submission" date="2023-09" db="EMBL/GenBank/DDBJ databases">
        <title>Nesidiocoris tenuis whole genome shotgun sequence.</title>
        <authorList>
            <person name="Shibata T."/>
            <person name="Shimoda M."/>
            <person name="Kobayashi T."/>
            <person name="Uehara T."/>
        </authorList>
    </citation>
    <scope>NUCLEOTIDE SEQUENCE [LARGE SCALE GENOMIC DNA]</scope>
    <source>
        <strain evidence="1 2">Japan</strain>
    </source>
</reference>
<gene>
    <name evidence="1" type="ORF">NTJ_07973</name>
</gene>
<dbReference type="EMBL" id="AP028914">
    <property type="protein sequence ID" value="BES95164.1"/>
    <property type="molecule type" value="Genomic_DNA"/>
</dbReference>
<proteinExistence type="predicted"/>